<dbReference type="Gene3D" id="3.40.50.300">
    <property type="entry name" value="P-loop containing nucleotide triphosphate hydrolases"/>
    <property type="match status" value="1"/>
</dbReference>
<proteinExistence type="predicted"/>
<evidence type="ECO:0000313" key="3">
    <source>
        <dbReference type="EMBL" id="PPE65048.1"/>
    </source>
</evidence>
<dbReference type="NCBIfam" id="TIGR03709">
    <property type="entry name" value="PPK2_rel_1"/>
    <property type="match status" value="1"/>
</dbReference>
<dbReference type="EMBL" id="PSNX01000017">
    <property type="protein sequence ID" value="PPE65048.1"/>
    <property type="molecule type" value="Genomic_DNA"/>
</dbReference>
<dbReference type="AlphaFoldDB" id="A0A2S5SQM3"/>
<reference evidence="3 4" key="1">
    <citation type="submission" date="2018-02" db="EMBL/GenBank/DDBJ databases">
        <title>Reclassifiation of [Polyangium] brachysporum DSM 7029 as Guopingzhaonella breviflexa gen. nov., sp. nov., a member of the family Comamonadaceae.</title>
        <authorList>
            <person name="Tang B."/>
        </authorList>
    </citation>
    <scope>NUCLEOTIDE SEQUENCE [LARGE SCALE GENOMIC DNA]</scope>
    <source>
        <strain evidence="3 4">BCRC 80649</strain>
    </source>
</reference>
<dbReference type="InterPro" id="IPR027417">
    <property type="entry name" value="P-loop_NTPase"/>
</dbReference>
<dbReference type="InterPro" id="IPR022300">
    <property type="entry name" value="PPK2-rel_1"/>
</dbReference>
<dbReference type="Pfam" id="PF03976">
    <property type="entry name" value="PPK2"/>
    <property type="match status" value="1"/>
</dbReference>
<name>A0A2S5SQM3_9BURK</name>
<accession>A0A2S5SQM3</accession>
<dbReference type="PANTHER" id="PTHR34383">
    <property type="entry name" value="POLYPHOSPHATE:AMP PHOSPHOTRANSFERASE-RELATED"/>
    <property type="match status" value="1"/>
</dbReference>
<dbReference type="GO" id="GO:0006797">
    <property type="term" value="P:polyphosphate metabolic process"/>
    <property type="evidence" value="ECO:0007669"/>
    <property type="project" value="InterPro"/>
</dbReference>
<dbReference type="GO" id="GO:0016776">
    <property type="term" value="F:phosphotransferase activity, phosphate group as acceptor"/>
    <property type="evidence" value="ECO:0007669"/>
    <property type="project" value="InterPro"/>
</dbReference>
<feature type="region of interest" description="Disordered" evidence="1">
    <location>
        <begin position="30"/>
        <end position="50"/>
    </location>
</feature>
<dbReference type="RefSeq" id="WP_104303808.1">
    <property type="nucleotide sequence ID" value="NZ_PSNX01000017.1"/>
</dbReference>
<dbReference type="PANTHER" id="PTHR34383:SF3">
    <property type="entry name" value="POLYPHOSPHATE:AMP PHOSPHOTRANSFERASE"/>
    <property type="match status" value="1"/>
</dbReference>
<keyword evidence="3" id="KW-0808">Transferase</keyword>
<dbReference type="Proteomes" id="UP000238605">
    <property type="component" value="Unassembled WGS sequence"/>
</dbReference>
<keyword evidence="3" id="KW-0418">Kinase</keyword>
<protein>
    <submittedName>
        <fullName evidence="3">Polyphosphate kinase</fullName>
    </submittedName>
</protein>
<evidence type="ECO:0000256" key="1">
    <source>
        <dbReference type="SAM" id="MobiDB-lite"/>
    </source>
</evidence>
<evidence type="ECO:0000313" key="4">
    <source>
        <dbReference type="Proteomes" id="UP000238605"/>
    </source>
</evidence>
<feature type="domain" description="Polyphosphate kinase-2-related" evidence="2">
    <location>
        <begin position="48"/>
        <end position="266"/>
    </location>
</feature>
<evidence type="ECO:0000259" key="2">
    <source>
        <dbReference type="Pfam" id="PF03976"/>
    </source>
</evidence>
<dbReference type="SUPFAM" id="SSF52540">
    <property type="entry name" value="P-loop containing nucleoside triphosphate hydrolases"/>
    <property type="match status" value="1"/>
</dbReference>
<dbReference type="GO" id="GO:0016301">
    <property type="term" value="F:kinase activity"/>
    <property type="evidence" value="ECO:0007669"/>
    <property type="project" value="UniProtKB-KW"/>
</dbReference>
<dbReference type="OrthoDB" id="9775224at2"/>
<sequence>MAPPRFPALKDTRFDGWHFREADGRGKLAPVHLDRLPPSDKPFGNGAKNGDKERVEQLAQELDLLQEHFYADGRYKLLVVLQGMDTSGKDGTVRSVFSRMSPLGVHTVPFKAPNSTELAYDYLWRVHQRVPRAGEIVIFNRSHYEDVLVPVVEGWIDNDEAQRRYRHLCDFERMLTETGTVIVKCMLHISKDEQKERLQARLDDVEKHWKFDPRDLQARARWDAYQQAYQAALAATATPWAPWTVIPADSKTHRNLMVATLIRDVLQSLDLRYPLPDFDPKSIRIE</sequence>
<organism evidence="3 4">
    <name type="scientific">Caldimonas caldifontis</name>
    <dbReference type="NCBI Taxonomy" id="1452508"/>
    <lineage>
        <taxon>Bacteria</taxon>
        <taxon>Pseudomonadati</taxon>
        <taxon>Pseudomonadota</taxon>
        <taxon>Betaproteobacteria</taxon>
        <taxon>Burkholderiales</taxon>
        <taxon>Sphaerotilaceae</taxon>
        <taxon>Caldimonas</taxon>
    </lineage>
</organism>
<dbReference type="InterPro" id="IPR022488">
    <property type="entry name" value="PPK2-related"/>
</dbReference>
<comment type="caution">
    <text evidence="3">The sequence shown here is derived from an EMBL/GenBank/DDBJ whole genome shotgun (WGS) entry which is preliminary data.</text>
</comment>
<keyword evidence="4" id="KW-1185">Reference proteome</keyword>
<gene>
    <name evidence="3" type="ORF">C1704_16340</name>
</gene>